<sequence>MCRYQYHYYSQCHHSELLLFQLCDKQGTLPKGQAHDPQPASERHHRTDSTSSGKRYQPLRGATLNPPRATDRSTSHRTNQQTHQYTASIDNVSLPQGQSVGIAPFSTNDHFAAQIRSALSDLDPSAGSTPQQPHLPGSQPERNRTQLGDYDSDYTMAPIPMWNASSTTRWSASRPKLPRYTPRSPVIPANMTAPSTSSIDGDDDDANSARDSFDLIKADIESLRQEVCLLKQRKQAMGISEPSSAADLQRLHELNDRIAFMQGKSDGQRSPNKLDKSNFPGLQDDQVHAVGSKVQEQCNARRPSYAKVVASTSSTANLKHDGMSTRKEVSAAPGKAAYSKQGKRPDAPVMAKTGSPKQQSKAHPPQYFTATRPGDRQRRASLPESWMLASSPSATLRKSTSKAPFLVDSKREQVAFSPPVLPPTRTTKHAVVKSSPPKAEGYAGATLSSKKRATLADNQTRNRIAPPSVSQRSTKKPSPSPKHAMTKPTRPPTQQKTGTAAPPESKKSAPEPATGEDTTLKPSTEDYSASYSQISQKMEGQDDRQHDQRWQVGNQAIVKSGQHGNTPIDAIRTQHGNTPVDVTRTPSPSRLPRPTASKKRPGLLHLDTSSITGRAKPASLLDLADQHQPTQSRHYLQSSRLEPIPRAGTSTELTHQHVPPTGQPRNGAEAHPIHHRLTSQEFQAAISPQGGSHDQPPLVLRDISNSSGHYSMAPAKTTIASQQTWHISPGRTISQATMIRTSLRGDAPTFVPTAAPATQEPAQNENVCTTLSPAPPTYESHGFSAHDITRYWPDLEWIRLTTEEQNLIMNERRLFRERMVAASGQEPDSRTPLTGAWSPVPQPQVKMDPQGNVIYKKSHYGARRAVRQVPRHLGRAPLPTSDGSVPGGWTIGSAQPGWWYGWHGGDGKEIAFTGSRPAAEKDPRSPVNFRNAQGVEQPPAYSSVAGSGFSTTQHNQTGPESSPAHSSNDPHGFGLTSNYSPCGNYDISCAVEHIGVPGSAFGLCHGCYPESHVRQH</sequence>
<feature type="region of interest" description="Disordered" evidence="1">
    <location>
        <begin position="170"/>
        <end position="206"/>
    </location>
</feature>
<evidence type="ECO:0000313" key="3">
    <source>
        <dbReference type="Proteomes" id="UP000799538"/>
    </source>
</evidence>
<evidence type="ECO:0000256" key="1">
    <source>
        <dbReference type="SAM" id="MobiDB-lite"/>
    </source>
</evidence>
<accession>A0A6A6G7L5</accession>
<organism evidence="2 3">
    <name type="scientific">Elsinoe ampelina</name>
    <dbReference type="NCBI Taxonomy" id="302913"/>
    <lineage>
        <taxon>Eukaryota</taxon>
        <taxon>Fungi</taxon>
        <taxon>Dikarya</taxon>
        <taxon>Ascomycota</taxon>
        <taxon>Pezizomycotina</taxon>
        <taxon>Dothideomycetes</taxon>
        <taxon>Dothideomycetidae</taxon>
        <taxon>Myriangiales</taxon>
        <taxon>Elsinoaceae</taxon>
        <taxon>Elsinoe</taxon>
    </lineage>
</organism>
<feature type="region of interest" description="Disordered" evidence="1">
    <location>
        <begin position="823"/>
        <end position="848"/>
    </location>
</feature>
<feature type="compositionally biased region" description="Polar residues" evidence="1">
    <location>
        <begin position="516"/>
        <end position="538"/>
    </location>
</feature>
<reference evidence="3" key="1">
    <citation type="journal article" date="2020" name="Stud. Mycol.">
        <title>101 Dothideomycetes genomes: A test case for predicting lifestyles and emergence of pathogens.</title>
        <authorList>
            <person name="Haridas S."/>
            <person name="Albert R."/>
            <person name="Binder M."/>
            <person name="Bloem J."/>
            <person name="LaButti K."/>
            <person name="Salamov A."/>
            <person name="Andreopoulos B."/>
            <person name="Baker S."/>
            <person name="Barry K."/>
            <person name="Bills G."/>
            <person name="Bluhm B."/>
            <person name="Cannon C."/>
            <person name="Castanera R."/>
            <person name="Culley D."/>
            <person name="Daum C."/>
            <person name="Ezra D."/>
            <person name="Gonzalez J."/>
            <person name="Henrissat B."/>
            <person name="Kuo A."/>
            <person name="Liang C."/>
            <person name="Lipzen A."/>
            <person name="Lutzoni F."/>
            <person name="Magnuson J."/>
            <person name="Mondo S."/>
            <person name="Nolan M."/>
            <person name="Ohm R."/>
            <person name="Pangilinan J."/>
            <person name="Park H.-J."/>
            <person name="Ramirez L."/>
            <person name="Alfaro M."/>
            <person name="Sun H."/>
            <person name="Tritt A."/>
            <person name="Yoshinaga Y."/>
            <person name="Zwiers L.-H."/>
            <person name="Turgeon B."/>
            <person name="Goodwin S."/>
            <person name="Spatafora J."/>
            <person name="Crous P."/>
            <person name="Grigoriev I."/>
        </authorList>
    </citation>
    <scope>NUCLEOTIDE SEQUENCE [LARGE SCALE GENOMIC DNA]</scope>
    <source>
        <strain evidence="3">CECT 20119</strain>
    </source>
</reference>
<feature type="compositionally biased region" description="Polar residues" evidence="1">
    <location>
        <begin position="76"/>
        <end position="92"/>
    </location>
</feature>
<feature type="compositionally biased region" description="Basic and acidic residues" evidence="1">
    <location>
        <begin position="318"/>
        <end position="329"/>
    </location>
</feature>
<dbReference type="EMBL" id="ML992509">
    <property type="protein sequence ID" value="KAF2221682.1"/>
    <property type="molecule type" value="Genomic_DNA"/>
</dbReference>
<gene>
    <name evidence="2" type="ORF">BDZ85DRAFT_132247</name>
</gene>
<feature type="region of interest" description="Disordered" evidence="1">
    <location>
        <begin position="912"/>
        <end position="972"/>
    </location>
</feature>
<feature type="region of interest" description="Disordered" evidence="1">
    <location>
        <begin position="560"/>
        <end position="611"/>
    </location>
</feature>
<feature type="region of interest" description="Disordered" evidence="1">
    <location>
        <begin position="262"/>
        <end position="284"/>
    </location>
</feature>
<feature type="region of interest" description="Disordered" evidence="1">
    <location>
        <begin position="121"/>
        <end position="150"/>
    </location>
</feature>
<evidence type="ECO:0000313" key="2">
    <source>
        <dbReference type="EMBL" id="KAF2221682.1"/>
    </source>
</evidence>
<dbReference type="Proteomes" id="UP000799538">
    <property type="component" value="Unassembled WGS sequence"/>
</dbReference>
<dbReference type="OrthoDB" id="2155935at2759"/>
<feature type="compositionally biased region" description="Polar residues" evidence="1">
    <location>
        <begin position="388"/>
        <end position="402"/>
    </location>
</feature>
<feature type="region of interest" description="Disordered" evidence="1">
    <location>
        <begin position="29"/>
        <end position="92"/>
    </location>
</feature>
<protein>
    <submittedName>
        <fullName evidence="2">Uncharacterized protein</fullName>
    </submittedName>
</protein>
<proteinExistence type="predicted"/>
<name>A0A6A6G7L5_9PEZI</name>
<keyword evidence="3" id="KW-1185">Reference proteome</keyword>
<feature type="compositionally biased region" description="Low complexity" evidence="1">
    <location>
        <begin position="486"/>
        <end position="499"/>
    </location>
</feature>
<dbReference type="AlphaFoldDB" id="A0A6A6G7L5"/>
<feature type="compositionally biased region" description="Low complexity" evidence="1">
    <location>
        <begin position="583"/>
        <end position="595"/>
    </location>
</feature>
<feature type="region of interest" description="Disordered" evidence="1">
    <location>
        <begin position="311"/>
        <end position="547"/>
    </location>
</feature>
<feature type="compositionally biased region" description="Polar residues" evidence="1">
    <location>
        <begin position="456"/>
        <end position="472"/>
    </location>
</feature>
<feature type="compositionally biased region" description="Polar residues" evidence="1">
    <location>
        <begin position="944"/>
        <end position="972"/>
    </location>
</feature>